<dbReference type="GO" id="GO:0000166">
    <property type="term" value="F:nucleotide binding"/>
    <property type="evidence" value="ECO:0007669"/>
    <property type="project" value="InterPro"/>
</dbReference>
<feature type="domain" description="Gfo/Idh/MocA-like oxidoreductase N-terminal" evidence="1">
    <location>
        <begin position="1"/>
        <end position="121"/>
    </location>
</feature>
<sequence>MKVAVFGTGFFSHWHYDSWSRIPGIELVGICVHSNAARGAEFAQRYGATGGADAVFTDPAEMLDRTRPDLVDIITTAESHQPLLDLAAARGIPVICQKPLAPSLDDARAMIDTADAAEILFVAHENWRFRPWNRECGRLIAEGAIGQPTNIHFRMRPGDGQGPDAYMDRQPYFQKMPRFLIHETGIHTIDVFRFLMGEITGVHAHLRRLNPAIAGEDAGLVTFAFGSGAAGLFDGNRLLDFEAENVRLTMGQMLIEGTGGSLRVDGKGRIWHRSLHGGAEKEHRWAWEDRGYAGDSVHALQAHVVSHLREGTPIENTAADYMKALLVEEAIYRSDAERRWIDLN</sequence>
<accession>A0A222EAY0</accession>
<dbReference type="SUPFAM" id="SSF55347">
    <property type="entry name" value="Glyceraldehyde-3-phosphate dehydrogenase-like, C-terminal domain"/>
    <property type="match status" value="1"/>
</dbReference>
<dbReference type="InterPro" id="IPR055170">
    <property type="entry name" value="GFO_IDH_MocA-like_dom"/>
</dbReference>
<dbReference type="PANTHER" id="PTHR43708:SF8">
    <property type="entry name" value="OXIDOREDUCTASE"/>
    <property type="match status" value="1"/>
</dbReference>
<dbReference type="Pfam" id="PF01408">
    <property type="entry name" value="GFO_IDH_MocA"/>
    <property type="match status" value="1"/>
</dbReference>
<dbReference type="Proteomes" id="UP000203589">
    <property type="component" value="Plasmid pSMS3-1"/>
</dbReference>
<dbReference type="RefSeq" id="WP_094037451.1">
    <property type="nucleotide sequence ID" value="NZ_CP022541.1"/>
</dbReference>
<keyword evidence="3" id="KW-0614">Plasmid</keyword>
<evidence type="ECO:0000259" key="2">
    <source>
        <dbReference type="Pfam" id="PF22725"/>
    </source>
</evidence>
<dbReference type="Gene3D" id="3.40.50.720">
    <property type="entry name" value="NAD(P)-binding Rossmann-like Domain"/>
    <property type="match status" value="1"/>
</dbReference>
<dbReference type="InterPro" id="IPR000683">
    <property type="entry name" value="Gfo/Idh/MocA-like_OxRdtase_N"/>
</dbReference>
<keyword evidence="3" id="KW-0560">Oxidoreductase</keyword>
<dbReference type="InterPro" id="IPR036291">
    <property type="entry name" value="NAD(P)-bd_dom_sf"/>
</dbReference>
<geneLocation type="plasmid" evidence="4">
    <name>psms3-1</name>
</geneLocation>
<dbReference type="InterPro" id="IPR051317">
    <property type="entry name" value="Gfo/Idh/MocA_oxidoreduct"/>
</dbReference>
<dbReference type="Pfam" id="PF22725">
    <property type="entry name" value="GFO_IDH_MocA_C3"/>
    <property type="match status" value="1"/>
</dbReference>
<dbReference type="AlphaFoldDB" id="A0A222EAY0"/>
<evidence type="ECO:0000313" key="3">
    <source>
        <dbReference type="EMBL" id="ASP23353.1"/>
    </source>
</evidence>
<dbReference type="KEGG" id="aht:ANTHELSMS3_04965"/>
<reference evidence="3 4" key="1">
    <citation type="submission" date="2017-07" db="EMBL/GenBank/DDBJ databases">
        <title>Genome Sequence of Antarctobacter heliothermus Strain SMS3 Isolated from a culture of the Diatom Skeletonema marinoi.</title>
        <authorList>
            <person name="Topel M."/>
            <person name="Pinder M.I.M."/>
            <person name="Johansson O.N."/>
            <person name="Kourtchenko O."/>
            <person name="Godhe A."/>
            <person name="Clarke A.K."/>
        </authorList>
    </citation>
    <scope>NUCLEOTIDE SEQUENCE [LARGE SCALE GENOMIC DNA]</scope>
    <source>
        <strain evidence="3 4">SMS3</strain>
        <plasmid evidence="4">Plasmid psms3-1</plasmid>
    </source>
</reference>
<dbReference type="OrthoDB" id="9792935at2"/>
<dbReference type="EMBL" id="CP022541">
    <property type="protein sequence ID" value="ASP23353.1"/>
    <property type="molecule type" value="Genomic_DNA"/>
</dbReference>
<organism evidence="3 4">
    <name type="scientific">Antarctobacter heliothermus</name>
    <dbReference type="NCBI Taxonomy" id="74033"/>
    <lineage>
        <taxon>Bacteria</taxon>
        <taxon>Pseudomonadati</taxon>
        <taxon>Pseudomonadota</taxon>
        <taxon>Alphaproteobacteria</taxon>
        <taxon>Rhodobacterales</taxon>
        <taxon>Roseobacteraceae</taxon>
        <taxon>Antarctobacter</taxon>
    </lineage>
</organism>
<gene>
    <name evidence="3" type="primary">iolX</name>
    <name evidence="3" type="ORF">ANTHELSMS3_04965</name>
</gene>
<dbReference type="GO" id="GO:0016491">
    <property type="term" value="F:oxidoreductase activity"/>
    <property type="evidence" value="ECO:0007669"/>
    <property type="project" value="UniProtKB-KW"/>
</dbReference>
<proteinExistence type="predicted"/>
<dbReference type="EC" id="1.1.1.370" evidence="3"/>
<dbReference type="PANTHER" id="PTHR43708">
    <property type="entry name" value="CONSERVED EXPRESSED OXIDOREDUCTASE (EUROFUNG)"/>
    <property type="match status" value="1"/>
</dbReference>
<dbReference type="SUPFAM" id="SSF51735">
    <property type="entry name" value="NAD(P)-binding Rossmann-fold domains"/>
    <property type="match status" value="1"/>
</dbReference>
<protein>
    <submittedName>
        <fullName evidence="3">Scyllo-inositol 2-dehydrogenase (NAD(+))</fullName>
        <ecNumber evidence="3">1.1.1.370</ecNumber>
    </submittedName>
</protein>
<evidence type="ECO:0000313" key="4">
    <source>
        <dbReference type="Proteomes" id="UP000203589"/>
    </source>
</evidence>
<keyword evidence="4" id="KW-1185">Reference proteome</keyword>
<name>A0A222EAY0_9RHOB</name>
<evidence type="ECO:0000259" key="1">
    <source>
        <dbReference type="Pfam" id="PF01408"/>
    </source>
</evidence>
<dbReference type="Gene3D" id="3.30.360.10">
    <property type="entry name" value="Dihydrodipicolinate Reductase, domain 2"/>
    <property type="match status" value="1"/>
</dbReference>
<feature type="domain" description="GFO/IDH/MocA-like oxidoreductase" evidence="2">
    <location>
        <begin position="136"/>
        <end position="262"/>
    </location>
</feature>